<dbReference type="AlphaFoldDB" id="A0A210Q4F0"/>
<dbReference type="OrthoDB" id="44061at2759"/>
<evidence type="ECO:0000256" key="2">
    <source>
        <dbReference type="ARBA" id="ARBA00022723"/>
    </source>
</evidence>
<sequence>MSIVGLHSVGLCIVWMNIIHLVTSQREASPTLKRLQEECSPPGSSKCPVSVPKSELKERLSPTQYRVTQQRGTERAFSGKYYKHSDEGLYHCVVCGNPLFASDTKFDSKSGWPSFSDVSKSDSVKLMTDMSQGQRRIEAMCSQCGAHLGHVFDDGPKPMCVRYCVNSASLEFKKHTTV</sequence>
<comment type="catalytic activity">
    <reaction evidence="5 6">
        <text>L-methionyl-[protein] + [thioredoxin]-disulfide + H2O = L-methionyl-(R)-S-oxide-[protein] + [thioredoxin]-dithiol</text>
        <dbReference type="Rhea" id="RHEA:24164"/>
        <dbReference type="Rhea" id="RHEA-COMP:10698"/>
        <dbReference type="Rhea" id="RHEA-COMP:10700"/>
        <dbReference type="Rhea" id="RHEA-COMP:12313"/>
        <dbReference type="Rhea" id="RHEA-COMP:12314"/>
        <dbReference type="ChEBI" id="CHEBI:15377"/>
        <dbReference type="ChEBI" id="CHEBI:16044"/>
        <dbReference type="ChEBI" id="CHEBI:29950"/>
        <dbReference type="ChEBI" id="CHEBI:45764"/>
        <dbReference type="ChEBI" id="CHEBI:50058"/>
        <dbReference type="EC" id="1.8.4.12"/>
    </reaction>
</comment>
<dbReference type="PANTHER" id="PTHR10173">
    <property type="entry name" value="METHIONINE SULFOXIDE REDUCTASE"/>
    <property type="match status" value="1"/>
</dbReference>
<dbReference type="GO" id="GO:0046872">
    <property type="term" value="F:metal ion binding"/>
    <property type="evidence" value="ECO:0007669"/>
    <property type="project" value="UniProtKB-KW"/>
</dbReference>
<dbReference type="GO" id="GO:0030091">
    <property type="term" value="P:protein repair"/>
    <property type="evidence" value="ECO:0007669"/>
    <property type="project" value="InterPro"/>
</dbReference>
<reference evidence="8 9" key="1">
    <citation type="journal article" date="2017" name="Nat. Ecol. Evol.">
        <title>Scallop genome provides insights into evolution of bilaterian karyotype and development.</title>
        <authorList>
            <person name="Wang S."/>
            <person name="Zhang J."/>
            <person name="Jiao W."/>
            <person name="Li J."/>
            <person name="Xun X."/>
            <person name="Sun Y."/>
            <person name="Guo X."/>
            <person name="Huan P."/>
            <person name="Dong B."/>
            <person name="Zhang L."/>
            <person name="Hu X."/>
            <person name="Sun X."/>
            <person name="Wang J."/>
            <person name="Zhao C."/>
            <person name="Wang Y."/>
            <person name="Wang D."/>
            <person name="Huang X."/>
            <person name="Wang R."/>
            <person name="Lv J."/>
            <person name="Li Y."/>
            <person name="Zhang Z."/>
            <person name="Liu B."/>
            <person name="Lu W."/>
            <person name="Hui Y."/>
            <person name="Liang J."/>
            <person name="Zhou Z."/>
            <person name="Hou R."/>
            <person name="Li X."/>
            <person name="Liu Y."/>
            <person name="Li H."/>
            <person name="Ning X."/>
            <person name="Lin Y."/>
            <person name="Zhao L."/>
            <person name="Xing Q."/>
            <person name="Dou J."/>
            <person name="Li Y."/>
            <person name="Mao J."/>
            <person name="Guo H."/>
            <person name="Dou H."/>
            <person name="Li T."/>
            <person name="Mu C."/>
            <person name="Jiang W."/>
            <person name="Fu Q."/>
            <person name="Fu X."/>
            <person name="Miao Y."/>
            <person name="Liu J."/>
            <person name="Yu Q."/>
            <person name="Li R."/>
            <person name="Liao H."/>
            <person name="Li X."/>
            <person name="Kong Y."/>
            <person name="Jiang Z."/>
            <person name="Chourrout D."/>
            <person name="Li R."/>
            <person name="Bao Z."/>
        </authorList>
    </citation>
    <scope>NUCLEOTIDE SEQUENCE [LARGE SCALE GENOMIC DNA]</scope>
    <source>
        <strain evidence="8 9">PY_sf001</strain>
    </source>
</reference>
<gene>
    <name evidence="8" type="ORF">KP79_PYT20886</name>
</gene>
<evidence type="ECO:0000256" key="5">
    <source>
        <dbReference type="ARBA" id="ARBA00048488"/>
    </source>
</evidence>
<protein>
    <recommendedName>
        <fullName evidence="6">Peptide-methionine (R)-S-oxide reductase</fullName>
        <ecNumber evidence="6">1.8.4.12</ecNumber>
    </recommendedName>
</protein>
<keyword evidence="2 6" id="KW-0479">Metal-binding</keyword>
<accession>A0A210Q4F0</accession>
<dbReference type="PANTHER" id="PTHR10173:SF52">
    <property type="entry name" value="METHIONINE-R-SULFOXIDE REDUCTASE B1"/>
    <property type="match status" value="1"/>
</dbReference>
<dbReference type="STRING" id="6573.A0A210Q4F0"/>
<dbReference type="EMBL" id="NEDP02005050">
    <property type="protein sequence ID" value="OWF43602.1"/>
    <property type="molecule type" value="Genomic_DNA"/>
</dbReference>
<dbReference type="Gene3D" id="2.170.150.20">
    <property type="entry name" value="Peptide methionine sulfoxide reductase"/>
    <property type="match status" value="1"/>
</dbReference>
<dbReference type="SUPFAM" id="SSF51316">
    <property type="entry name" value="Mss4-like"/>
    <property type="match status" value="1"/>
</dbReference>
<keyword evidence="9" id="KW-1185">Reference proteome</keyword>
<evidence type="ECO:0000256" key="4">
    <source>
        <dbReference type="ARBA" id="ARBA00023002"/>
    </source>
</evidence>
<name>A0A210Q4F0_MIZYE</name>
<dbReference type="Pfam" id="PF01641">
    <property type="entry name" value="SelR"/>
    <property type="match status" value="1"/>
</dbReference>
<feature type="signal peptide" evidence="6">
    <location>
        <begin position="1"/>
        <end position="24"/>
    </location>
</feature>
<dbReference type="FunFam" id="2.170.150.20:FF:000001">
    <property type="entry name" value="Peptide methionine sulfoxide reductase MsrB"/>
    <property type="match status" value="1"/>
</dbReference>
<dbReference type="GO" id="GO:0005737">
    <property type="term" value="C:cytoplasm"/>
    <property type="evidence" value="ECO:0007669"/>
    <property type="project" value="TreeGrafter"/>
</dbReference>
<dbReference type="GO" id="GO:0006979">
    <property type="term" value="P:response to oxidative stress"/>
    <property type="evidence" value="ECO:0007669"/>
    <property type="project" value="InterPro"/>
</dbReference>
<feature type="chain" id="PRO_5015796647" description="Peptide-methionine (R)-S-oxide reductase" evidence="6">
    <location>
        <begin position="25"/>
        <end position="178"/>
    </location>
</feature>
<organism evidence="8 9">
    <name type="scientific">Mizuhopecten yessoensis</name>
    <name type="common">Japanese scallop</name>
    <name type="synonym">Patinopecten yessoensis</name>
    <dbReference type="NCBI Taxonomy" id="6573"/>
    <lineage>
        <taxon>Eukaryota</taxon>
        <taxon>Metazoa</taxon>
        <taxon>Spiralia</taxon>
        <taxon>Lophotrochozoa</taxon>
        <taxon>Mollusca</taxon>
        <taxon>Bivalvia</taxon>
        <taxon>Autobranchia</taxon>
        <taxon>Pteriomorphia</taxon>
        <taxon>Pectinida</taxon>
        <taxon>Pectinoidea</taxon>
        <taxon>Pectinidae</taxon>
        <taxon>Mizuhopecten</taxon>
    </lineage>
</organism>
<comment type="function">
    <text evidence="6">Methionine-sulfoxide reductase that specifically reduces methionine (R)-sulfoxide back to methionine. While in many cases methionine oxidation is the result of random oxidation following oxidative stress, methionine oxidation is also a post-translational modification that takes place on specific residues.</text>
</comment>
<evidence type="ECO:0000256" key="6">
    <source>
        <dbReference type="RuleBase" id="RU365044"/>
    </source>
</evidence>
<keyword evidence="3 6" id="KW-0862">Zinc</keyword>
<dbReference type="InterPro" id="IPR028427">
    <property type="entry name" value="Met_Sox_Rdtase_MsrB"/>
</dbReference>
<comment type="cofactor">
    <cofactor evidence="6">
        <name>Zn(2+)</name>
        <dbReference type="ChEBI" id="CHEBI:29105"/>
    </cofactor>
    <text evidence="6">Binds 1 zinc ion per subunit.</text>
</comment>
<feature type="domain" description="MsrB" evidence="7">
    <location>
        <begin position="53"/>
        <end position="175"/>
    </location>
</feature>
<proteinExistence type="inferred from homology"/>
<comment type="similarity">
    <text evidence="1 6">Belongs to the MsrB Met sulfoxide reductase family.</text>
</comment>
<evidence type="ECO:0000259" key="7">
    <source>
        <dbReference type="PROSITE" id="PS51790"/>
    </source>
</evidence>
<dbReference type="NCBIfam" id="TIGR00357">
    <property type="entry name" value="peptide-methionine (R)-S-oxide reductase MsrB"/>
    <property type="match status" value="1"/>
</dbReference>
<comment type="caution">
    <text evidence="8">The sequence shown here is derived from an EMBL/GenBank/DDBJ whole genome shotgun (WGS) entry which is preliminary data.</text>
</comment>
<dbReference type="EC" id="1.8.4.12" evidence="6"/>
<keyword evidence="4 6" id="KW-0560">Oxidoreductase</keyword>
<dbReference type="InterPro" id="IPR002579">
    <property type="entry name" value="Met_Sox_Rdtase_MsrB_dom"/>
</dbReference>
<dbReference type="InterPro" id="IPR011057">
    <property type="entry name" value="Mss4-like_sf"/>
</dbReference>
<keyword evidence="6" id="KW-0732">Signal</keyword>
<evidence type="ECO:0000313" key="8">
    <source>
        <dbReference type="EMBL" id="OWF43602.1"/>
    </source>
</evidence>
<dbReference type="GO" id="GO:0033743">
    <property type="term" value="F:peptide-methionine (R)-S-oxide reductase activity"/>
    <property type="evidence" value="ECO:0007669"/>
    <property type="project" value="UniProtKB-EC"/>
</dbReference>
<dbReference type="Proteomes" id="UP000242188">
    <property type="component" value="Unassembled WGS sequence"/>
</dbReference>
<evidence type="ECO:0000313" key="9">
    <source>
        <dbReference type="Proteomes" id="UP000242188"/>
    </source>
</evidence>
<evidence type="ECO:0000256" key="3">
    <source>
        <dbReference type="ARBA" id="ARBA00022833"/>
    </source>
</evidence>
<dbReference type="PROSITE" id="PS51790">
    <property type="entry name" value="MSRB"/>
    <property type="match status" value="1"/>
</dbReference>
<evidence type="ECO:0000256" key="1">
    <source>
        <dbReference type="ARBA" id="ARBA00007174"/>
    </source>
</evidence>